<sequence length="67" mass="7421">MAMDFKFPPSLTSKATSVEQLHPWQNSATTSTDPNYNAINGANTPLDTIPLRKSDPRSLQLDILLHL</sequence>
<reference evidence="2 3" key="1">
    <citation type="submission" date="2014-04" db="EMBL/GenBank/DDBJ databases">
        <authorList>
            <consortium name="DOE Joint Genome Institute"/>
            <person name="Kuo A."/>
            <person name="Kohler A."/>
            <person name="Costa M.D."/>
            <person name="Nagy L.G."/>
            <person name="Floudas D."/>
            <person name="Copeland A."/>
            <person name="Barry K.W."/>
            <person name="Cichocki N."/>
            <person name="Veneault-Fourrey C."/>
            <person name="LaButti K."/>
            <person name="Lindquist E.A."/>
            <person name="Lipzen A."/>
            <person name="Lundell T."/>
            <person name="Morin E."/>
            <person name="Murat C."/>
            <person name="Sun H."/>
            <person name="Tunlid A."/>
            <person name="Henrissat B."/>
            <person name="Grigoriev I.V."/>
            <person name="Hibbett D.S."/>
            <person name="Martin F."/>
            <person name="Nordberg H.P."/>
            <person name="Cantor M.N."/>
            <person name="Hua S.X."/>
        </authorList>
    </citation>
    <scope>NUCLEOTIDE SEQUENCE [LARGE SCALE GENOMIC DNA]</scope>
    <source>
        <strain evidence="2 3">441</strain>
    </source>
</reference>
<feature type="compositionally biased region" description="Polar residues" evidence="1">
    <location>
        <begin position="25"/>
        <end position="46"/>
    </location>
</feature>
<feature type="region of interest" description="Disordered" evidence="1">
    <location>
        <begin position="25"/>
        <end position="51"/>
    </location>
</feature>
<reference evidence="3" key="2">
    <citation type="submission" date="2015-01" db="EMBL/GenBank/DDBJ databases">
        <title>Evolutionary Origins and Diversification of the Mycorrhizal Mutualists.</title>
        <authorList>
            <consortium name="DOE Joint Genome Institute"/>
            <consortium name="Mycorrhizal Genomics Consortium"/>
            <person name="Kohler A."/>
            <person name="Kuo A."/>
            <person name="Nagy L.G."/>
            <person name="Floudas D."/>
            <person name="Copeland A."/>
            <person name="Barry K.W."/>
            <person name="Cichocki N."/>
            <person name="Veneault-Fourrey C."/>
            <person name="LaButti K."/>
            <person name="Lindquist E.A."/>
            <person name="Lipzen A."/>
            <person name="Lundell T."/>
            <person name="Morin E."/>
            <person name="Murat C."/>
            <person name="Riley R."/>
            <person name="Ohm R."/>
            <person name="Sun H."/>
            <person name="Tunlid A."/>
            <person name="Henrissat B."/>
            <person name="Grigoriev I.V."/>
            <person name="Hibbett D.S."/>
            <person name="Martin F."/>
        </authorList>
    </citation>
    <scope>NUCLEOTIDE SEQUENCE [LARGE SCALE GENOMIC DNA]</scope>
    <source>
        <strain evidence="3">441</strain>
    </source>
</reference>
<accession>A0A0C9XKJ3</accession>
<proteinExistence type="predicted"/>
<evidence type="ECO:0000313" key="3">
    <source>
        <dbReference type="Proteomes" id="UP000054018"/>
    </source>
</evidence>
<gene>
    <name evidence="2" type="ORF">PISMIDRAFT_689132</name>
</gene>
<feature type="region of interest" description="Disordered" evidence="1">
    <location>
        <begin position="1"/>
        <end position="20"/>
    </location>
</feature>
<evidence type="ECO:0000256" key="1">
    <source>
        <dbReference type="SAM" id="MobiDB-lite"/>
    </source>
</evidence>
<feature type="compositionally biased region" description="Polar residues" evidence="1">
    <location>
        <begin position="10"/>
        <end position="20"/>
    </location>
</feature>
<organism evidence="2 3">
    <name type="scientific">Pisolithus microcarpus 441</name>
    <dbReference type="NCBI Taxonomy" id="765257"/>
    <lineage>
        <taxon>Eukaryota</taxon>
        <taxon>Fungi</taxon>
        <taxon>Dikarya</taxon>
        <taxon>Basidiomycota</taxon>
        <taxon>Agaricomycotina</taxon>
        <taxon>Agaricomycetes</taxon>
        <taxon>Agaricomycetidae</taxon>
        <taxon>Boletales</taxon>
        <taxon>Sclerodermatineae</taxon>
        <taxon>Pisolithaceae</taxon>
        <taxon>Pisolithus</taxon>
    </lineage>
</organism>
<protein>
    <submittedName>
        <fullName evidence="2">Uncharacterized protein</fullName>
    </submittedName>
</protein>
<dbReference type="HOGENOM" id="CLU_2832121_0_0_1"/>
<keyword evidence="3" id="KW-1185">Reference proteome</keyword>
<dbReference type="EMBL" id="KN834041">
    <property type="protein sequence ID" value="KIK12855.1"/>
    <property type="molecule type" value="Genomic_DNA"/>
</dbReference>
<name>A0A0C9XKJ3_9AGAM</name>
<dbReference type="Proteomes" id="UP000054018">
    <property type="component" value="Unassembled WGS sequence"/>
</dbReference>
<evidence type="ECO:0000313" key="2">
    <source>
        <dbReference type="EMBL" id="KIK12855.1"/>
    </source>
</evidence>
<dbReference type="AlphaFoldDB" id="A0A0C9XKJ3"/>